<organism evidence="1 2">
    <name type="scientific">Bradyrhizobium australiense</name>
    <dbReference type="NCBI Taxonomy" id="2721161"/>
    <lineage>
        <taxon>Bacteria</taxon>
        <taxon>Pseudomonadati</taxon>
        <taxon>Pseudomonadota</taxon>
        <taxon>Alphaproteobacteria</taxon>
        <taxon>Hyphomicrobiales</taxon>
        <taxon>Nitrobacteraceae</taxon>
        <taxon>Bradyrhizobium</taxon>
    </lineage>
</organism>
<evidence type="ECO:0000313" key="1">
    <source>
        <dbReference type="EMBL" id="NOJ42087.1"/>
    </source>
</evidence>
<dbReference type="EMBL" id="JAAVLX010000007">
    <property type="protein sequence ID" value="NOJ42087.1"/>
    <property type="molecule type" value="Genomic_DNA"/>
</dbReference>
<dbReference type="AlphaFoldDB" id="A0A7Y4GVH1"/>
<evidence type="ECO:0000313" key="2">
    <source>
        <dbReference type="Proteomes" id="UP000544122"/>
    </source>
</evidence>
<accession>A0A7Y4GVH1</accession>
<dbReference type="Proteomes" id="UP000544122">
    <property type="component" value="Unassembled WGS sequence"/>
</dbReference>
<proteinExistence type="predicted"/>
<comment type="caution">
    <text evidence="1">The sequence shown here is derived from an EMBL/GenBank/DDBJ whole genome shotgun (WGS) entry which is preliminary data.</text>
</comment>
<protein>
    <submittedName>
        <fullName evidence="1">Uncharacterized protein</fullName>
    </submittedName>
</protein>
<gene>
    <name evidence="1" type="ORF">HCN58_21260</name>
</gene>
<keyword evidence="2" id="KW-1185">Reference proteome</keyword>
<reference evidence="1 2" key="1">
    <citation type="submission" date="2020-03" db="EMBL/GenBank/DDBJ databases">
        <title>Bradyrhizobium diversity isolated from nodules of Indigofera sp.</title>
        <authorList>
            <person name="Klepa M."/>
            <person name="Helene L."/>
            <person name="Hungria M."/>
        </authorList>
    </citation>
    <scope>NUCLEOTIDE SEQUENCE [LARGE SCALE GENOMIC DNA]</scope>
    <source>
        <strain evidence="1 2">WSM 1791</strain>
    </source>
</reference>
<dbReference type="RefSeq" id="WP_171581346.1">
    <property type="nucleotide sequence ID" value="NZ_JAAVLX010000007.1"/>
</dbReference>
<name>A0A7Y4GVH1_9BRAD</name>
<sequence>MPVFKYFTVVGSTLLVFLFISHAYLTDDESNLRFDGSLYTSALYAPRVEETRSTAELRFTRDVTPAVRVKEVFAVFVPNERRRNKRDS</sequence>